<evidence type="ECO:0000313" key="2">
    <source>
        <dbReference type="EMBL" id="SDX63732.1"/>
    </source>
</evidence>
<evidence type="ECO:0000313" key="3">
    <source>
        <dbReference type="Proteomes" id="UP000243778"/>
    </source>
</evidence>
<proteinExistence type="predicted"/>
<dbReference type="RefSeq" id="WP_090230666.1">
    <property type="nucleotide sequence ID" value="NZ_FNNU01000005.1"/>
</dbReference>
<accession>A0A1H3DB51</accession>
<keyword evidence="1" id="KW-0472">Membrane</keyword>
<keyword evidence="1" id="KW-0812">Transmembrane</keyword>
<dbReference type="Proteomes" id="UP000243778">
    <property type="component" value="Unassembled WGS sequence"/>
</dbReference>
<dbReference type="EMBL" id="FNNU01000005">
    <property type="protein sequence ID" value="SDX63732.1"/>
    <property type="molecule type" value="Genomic_DNA"/>
</dbReference>
<sequence>MDIKTVFFKINLTFLMIALAVGGYTFMARTTADGSREAALQAWASSSSVTAPTNYQACEPGKARAISGDENSDCSIQRQADSIYKMIIEAPATSAGQRAIVKK</sequence>
<dbReference type="STRING" id="1007099.SAMN05216287_3356"/>
<keyword evidence="3" id="KW-1185">Reference proteome</keyword>
<keyword evidence="1" id="KW-1133">Transmembrane helix</keyword>
<dbReference type="AlphaFoldDB" id="A0A1H3DB51"/>
<feature type="transmembrane region" description="Helical" evidence="1">
    <location>
        <begin position="6"/>
        <end position="27"/>
    </location>
</feature>
<name>A0A1H3DB51_9PSED</name>
<protein>
    <submittedName>
        <fullName evidence="2">Uncharacterized protein</fullName>
    </submittedName>
</protein>
<evidence type="ECO:0000256" key="1">
    <source>
        <dbReference type="SAM" id="Phobius"/>
    </source>
</evidence>
<reference evidence="3" key="1">
    <citation type="submission" date="2016-10" db="EMBL/GenBank/DDBJ databases">
        <authorList>
            <person name="Varghese N."/>
            <person name="Submissions S."/>
        </authorList>
    </citation>
    <scope>NUCLEOTIDE SEQUENCE [LARGE SCALE GENOMIC DNA]</scope>
    <source>
        <strain evidence="3">NRRL B-59562</strain>
    </source>
</reference>
<organism evidence="2 3">
    <name type="scientific">Pseudomonas kuykendallii</name>
    <dbReference type="NCBI Taxonomy" id="1007099"/>
    <lineage>
        <taxon>Bacteria</taxon>
        <taxon>Pseudomonadati</taxon>
        <taxon>Pseudomonadota</taxon>
        <taxon>Gammaproteobacteria</taxon>
        <taxon>Pseudomonadales</taxon>
        <taxon>Pseudomonadaceae</taxon>
        <taxon>Pseudomonas</taxon>
    </lineage>
</organism>
<gene>
    <name evidence="2" type="ORF">SAMN05216287_3356</name>
</gene>